<dbReference type="PRINTS" id="PR00081">
    <property type="entry name" value="GDHRDH"/>
</dbReference>
<dbReference type="Pfam" id="PF00106">
    <property type="entry name" value="adh_short"/>
    <property type="match status" value="1"/>
</dbReference>
<dbReference type="NCBIfam" id="NF006119">
    <property type="entry name" value="PRK08264.1-5"/>
    <property type="match status" value="1"/>
</dbReference>
<sequence>MNLHGRTVLVTGATGGLGREFVAQSLARGARRVYAAARRDHAWNDGRVVPLHLDVTDAASVAAAAATAADVDVLVNNAGITGAPSLLHSPMEDIRRTFETNVFAPLELVRTFAPVLGRGGGGAVVDVHSVLSWLATPGAYSPSKAALWGVTNALRLELAAQGTQVLGAHLAYTDTPMIAHLDVPKADPAVVVGRILDALEAGEDEAIADEVTAGFRSVLGSATTGRVPSRST</sequence>
<reference evidence="5" key="1">
    <citation type="journal article" date="2019" name="Int. J. Syst. Evol. Microbiol.">
        <title>The Global Catalogue of Microorganisms (GCM) 10K type strain sequencing project: providing services to taxonomists for standard genome sequencing and annotation.</title>
        <authorList>
            <consortium name="The Broad Institute Genomics Platform"/>
            <consortium name="The Broad Institute Genome Sequencing Center for Infectious Disease"/>
            <person name="Wu L."/>
            <person name="Ma J."/>
        </authorList>
    </citation>
    <scope>NUCLEOTIDE SEQUENCE [LARGE SCALE GENOMIC DNA]</scope>
    <source>
        <strain evidence="5">DT72</strain>
    </source>
</reference>
<proteinExistence type="inferred from homology"/>
<dbReference type="PANTHER" id="PTHR44169:SF6">
    <property type="entry name" value="NADPH-DEPENDENT 1-ACYLDIHYDROXYACETONE PHOSPHATE REDUCTASE"/>
    <property type="match status" value="1"/>
</dbReference>
<name>A0ABW4P959_9NOCA</name>
<evidence type="ECO:0000256" key="1">
    <source>
        <dbReference type="ARBA" id="ARBA00006484"/>
    </source>
</evidence>
<comment type="caution">
    <text evidence="4">The sequence shown here is derived from an EMBL/GenBank/DDBJ whole genome shotgun (WGS) entry which is preliminary data.</text>
</comment>
<gene>
    <name evidence="4" type="ORF">ACFSJG_18760</name>
</gene>
<dbReference type="RefSeq" id="WP_378486739.1">
    <property type="nucleotide sequence ID" value="NZ_JBHUFB010000013.1"/>
</dbReference>
<dbReference type="Proteomes" id="UP001597286">
    <property type="component" value="Unassembled WGS sequence"/>
</dbReference>
<keyword evidence="2" id="KW-0560">Oxidoreductase</keyword>
<evidence type="ECO:0000313" key="4">
    <source>
        <dbReference type="EMBL" id="MFD1814264.1"/>
    </source>
</evidence>
<dbReference type="PRINTS" id="PR00080">
    <property type="entry name" value="SDRFAMILY"/>
</dbReference>
<dbReference type="SUPFAM" id="SSF51735">
    <property type="entry name" value="NAD(P)-binding Rossmann-fold domains"/>
    <property type="match status" value="1"/>
</dbReference>
<organism evidence="4 5">
    <name type="scientific">Rhodococcus gannanensis</name>
    <dbReference type="NCBI Taxonomy" id="1960308"/>
    <lineage>
        <taxon>Bacteria</taxon>
        <taxon>Bacillati</taxon>
        <taxon>Actinomycetota</taxon>
        <taxon>Actinomycetes</taxon>
        <taxon>Mycobacteriales</taxon>
        <taxon>Nocardiaceae</taxon>
        <taxon>Rhodococcus</taxon>
    </lineage>
</organism>
<comment type="similarity">
    <text evidence="1 3">Belongs to the short-chain dehydrogenases/reductases (SDR) family.</text>
</comment>
<dbReference type="InterPro" id="IPR002347">
    <property type="entry name" value="SDR_fam"/>
</dbReference>
<evidence type="ECO:0000313" key="5">
    <source>
        <dbReference type="Proteomes" id="UP001597286"/>
    </source>
</evidence>
<accession>A0ABW4P959</accession>
<keyword evidence="5" id="KW-1185">Reference proteome</keyword>
<dbReference type="EMBL" id="JBHUFB010000013">
    <property type="protein sequence ID" value="MFD1814264.1"/>
    <property type="molecule type" value="Genomic_DNA"/>
</dbReference>
<evidence type="ECO:0000256" key="2">
    <source>
        <dbReference type="ARBA" id="ARBA00023002"/>
    </source>
</evidence>
<evidence type="ECO:0000256" key="3">
    <source>
        <dbReference type="RuleBase" id="RU000363"/>
    </source>
</evidence>
<dbReference type="PANTHER" id="PTHR44169">
    <property type="entry name" value="NADPH-DEPENDENT 1-ACYLDIHYDROXYACETONE PHOSPHATE REDUCTASE"/>
    <property type="match status" value="1"/>
</dbReference>
<dbReference type="Gene3D" id="3.40.50.720">
    <property type="entry name" value="NAD(P)-binding Rossmann-like Domain"/>
    <property type="match status" value="1"/>
</dbReference>
<protein>
    <submittedName>
        <fullName evidence="4">SDR family oxidoreductase</fullName>
    </submittedName>
</protein>
<dbReference type="InterPro" id="IPR036291">
    <property type="entry name" value="NAD(P)-bd_dom_sf"/>
</dbReference>